<feature type="signal peptide" evidence="1">
    <location>
        <begin position="1"/>
        <end position="21"/>
    </location>
</feature>
<organism evidence="2 3">
    <name type="scientific">Hallella multisaccharivorax DSM 17128</name>
    <dbReference type="NCBI Taxonomy" id="688246"/>
    <lineage>
        <taxon>Bacteria</taxon>
        <taxon>Pseudomonadati</taxon>
        <taxon>Bacteroidota</taxon>
        <taxon>Bacteroidia</taxon>
        <taxon>Bacteroidales</taxon>
        <taxon>Prevotellaceae</taxon>
        <taxon>Hallella</taxon>
    </lineage>
</organism>
<protein>
    <recommendedName>
        <fullName evidence="4">Lipoprotein</fullName>
    </recommendedName>
</protein>
<proteinExistence type="predicted"/>
<evidence type="ECO:0000313" key="3">
    <source>
        <dbReference type="Proteomes" id="UP000002772"/>
    </source>
</evidence>
<keyword evidence="3" id="KW-1185">Reference proteome</keyword>
<evidence type="ECO:0008006" key="4">
    <source>
        <dbReference type="Google" id="ProtNLM"/>
    </source>
</evidence>
<name>F8N9Y2_9BACT</name>
<dbReference type="PROSITE" id="PS51257">
    <property type="entry name" value="PROKAR_LIPOPROTEIN"/>
    <property type="match status" value="1"/>
</dbReference>
<evidence type="ECO:0000313" key="2">
    <source>
        <dbReference type="EMBL" id="EGN57799.1"/>
    </source>
</evidence>
<gene>
    <name evidence="2" type="ORF">Premu_2426</name>
</gene>
<evidence type="ECO:0000256" key="1">
    <source>
        <dbReference type="SAM" id="SignalP"/>
    </source>
</evidence>
<reference evidence="3" key="1">
    <citation type="journal article" date="2011" name="Stand. Genomic Sci.">
        <title>Non-contiguous finished genome sequence of the opportunistic oral pathogen Prevotella multisaccharivorax type strain (PPPA20).</title>
        <authorList>
            <person name="Pati A."/>
            <person name="Gronow S."/>
            <person name="Lu M."/>
            <person name="Lapidus A."/>
            <person name="Nolan M."/>
            <person name="Lucas S."/>
            <person name="Hammon N."/>
            <person name="Deshpande S."/>
            <person name="Cheng J.F."/>
            <person name="Tapia R."/>
            <person name="Han C."/>
            <person name="Goodwin L."/>
            <person name="Pitluck S."/>
            <person name="Liolios K."/>
            <person name="Pagani I."/>
            <person name="Mavromatis K."/>
            <person name="Mikhailova N."/>
            <person name="Huntemann M."/>
            <person name="Chen A."/>
            <person name="Palaniappan K."/>
            <person name="Land M."/>
            <person name="Hauser L."/>
            <person name="Detter J.C."/>
            <person name="Brambilla E.M."/>
            <person name="Rohde M."/>
            <person name="Goker M."/>
            <person name="Woyke T."/>
            <person name="Bristow J."/>
            <person name="Eisen J.A."/>
            <person name="Markowitz V."/>
            <person name="Hugenholtz P."/>
            <person name="Kyrpides N.C."/>
            <person name="Klenk H.P."/>
            <person name="Ivanova N."/>
        </authorList>
    </citation>
    <scope>NUCLEOTIDE SEQUENCE [LARGE SCALE GENOMIC DNA]</scope>
    <source>
        <strain evidence="3">DSM 17128</strain>
    </source>
</reference>
<dbReference type="RefSeq" id="WP_007575607.1">
    <property type="nucleotide sequence ID" value="NZ_BPTS01000002.1"/>
</dbReference>
<dbReference type="AlphaFoldDB" id="F8N9Y2"/>
<dbReference type="OrthoDB" id="9800666at2"/>
<sequence length="148" mass="16449">MKKLTFLSGIIFLLFCSISLASCSNDKDGATIIDEKSNTVLQKQDTPLDSIIVSLVTDKSLQSPAIDITYNVSTQDIALEFHRVADSKSFTNTRSTNVKWHYAGHARNAYEAVNVARNIENKCKGANTIDIHLTKTKDGGYDVYWKKS</sequence>
<dbReference type="Proteomes" id="UP000002772">
    <property type="component" value="Unassembled WGS sequence"/>
</dbReference>
<feature type="chain" id="PRO_5003381013" description="Lipoprotein" evidence="1">
    <location>
        <begin position="22"/>
        <end position="148"/>
    </location>
</feature>
<accession>F8N9Y2</accession>
<dbReference type="HOGENOM" id="CLU_1757171_0_0_10"/>
<keyword evidence="1" id="KW-0732">Signal</keyword>
<dbReference type="EMBL" id="GL945017">
    <property type="protein sequence ID" value="EGN57799.1"/>
    <property type="molecule type" value="Genomic_DNA"/>
</dbReference>